<dbReference type="SUPFAM" id="SSF81321">
    <property type="entry name" value="Family A G protein-coupled receptor-like"/>
    <property type="match status" value="1"/>
</dbReference>
<dbReference type="EMBL" id="BLXT01000847">
    <property type="protein sequence ID" value="GFN80885.1"/>
    <property type="molecule type" value="Genomic_DNA"/>
</dbReference>
<evidence type="ECO:0000313" key="11">
    <source>
        <dbReference type="Proteomes" id="UP000735302"/>
    </source>
</evidence>
<feature type="transmembrane region" description="Helical" evidence="8">
    <location>
        <begin position="305"/>
        <end position="330"/>
    </location>
</feature>
<dbReference type="Gene3D" id="1.20.1070.10">
    <property type="entry name" value="Rhodopsin 7-helix transmembrane proteins"/>
    <property type="match status" value="1"/>
</dbReference>
<evidence type="ECO:0000313" key="10">
    <source>
        <dbReference type="EMBL" id="GFN80885.1"/>
    </source>
</evidence>
<feature type="transmembrane region" description="Helical" evidence="8">
    <location>
        <begin position="67"/>
        <end position="90"/>
    </location>
</feature>
<dbReference type="Pfam" id="PF00001">
    <property type="entry name" value="7tm_1"/>
    <property type="match status" value="1"/>
</dbReference>
<protein>
    <submittedName>
        <fullName evidence="10">Chemosensory receptor b</fullName>
    </submittedName>
</protein>
<keyword evidence="5 8" id="KW-0472">Membrane</keyword>
<gene>
    <name evidence="10" type="ORF">PoB_000739100</name>
</gene>
<evidence type="ECO:0000256" key="7">
    <source>
        <dbReference type="ARBA" id="ARBA00023224"/>
    </source>
</evidence>
<keyword evidence="3 8" id="KW-1133">Transmembrane helix</keyword>
<evidence type="ECO:0000256" key="8">
    <source>
        <dbReference type="SAM" id="Phobius"/>
    </source>
</evidence>
<dbReference type="AlphaFoldDB" id="A0AAV3Y0X1"/>
<sequence>MSLVKSSASNSTPFGSTTSSFYKAGIWTYNMLLPTWPAIILFGLFANTTNIVVFIKTGVKDNVTTLMLALSVSDLLYLTLMTPLACAFVILHFQNDWSFAFDTDFITELLYWPAIVCYDFSAFISVLLGVTRCACVAKPLKFKSVFTKARTVKLVLASFVLALSLRMPIISVYRVARRKDPDTNISYLYVAKHNKESMTRINDILNRNSLLYINFVIMITCVCILSYKLYQASKKRRSYSSALAPDWKGASEKQGNQGLSSKDLHVIQSVVLVGSIFIMSQAPFLMYSTARLVIPGFDADAGLHYIFIICTTISLTCSYLNATVNIFVYYNYNSKYKAAILSAMKDTKLKF</sequence>
<reference evidence="10 11" key="1">
    <citation type="journal article" date="2021" name="Elife">
        <title>Chloroplast acquisition without the gene transfer in kleptoplastic sea slugs, Plakobranchus ocellatus.</title>
        <authorList>
            <person name="Maeda T."/>
            <person name="Takahashi S."/>
            <person name="Yoshida T."/>
            <person name="Shimamura S."/>
            <person name="Takaki Y."/>
            <person name="Nagai Y."/>
            <person name="Toyoda A."/>
            <person name="Suzuki Y."/>
            <person name="Arimoto A."/>
            <person name="Ishii H."/>
            <person name="Satoh N."/>
            <person name="Nishiyama T."/>
            <person name="Hasebe M."/>
            <person name="Maruyama T."/>
            <person name="Minagawa J."/>
            <person name="Obokata J."/>
            <person name="Shigenobu S."/>
        </authorList>
    </citation>
    <scope>NUCLEOTIDE SEQUENCE [LARGE SCALE GENOMIC DNA]</scope>
</reference>
<accession>A0AAV3Y0X1</accession>
<comment type="subcellular location">
    <subcellularLocation>
        <location evidence="1">Membrane</location>
        <topology evidence="1">Multi-pass membrane protein</topology>
    </subcellularLocation>
</comment>
<comment type="caution">
    <text evidence="10">The sequence shown here is derived from an EMBL/GenBank/DDBJ whole genome shotgun (WGS) entry which is preliminary data.</text>
</comment>
<keyword evidence="11" id="KW-1185">Reference proteome</keyword>
<dbReference type="PANTHER" id="PTHR24243">
    <property type="entry name" value="G-PROTEIN COUPLED RECEPTOR"/>
    <property type="match status" value="1"/>
</dbReference>
<dbReference type="InterPro" id="IPR017452">
    <property type="entry name" value="GPCR_Rhodpsn_7TM"/>
</dbReference>
<dbReference type="GO" id="GO:0004930">
    <property type="term" value="F:G protein-coupled receptor activity"/>
    <property type="evidence" value="ECO:0007669"/>
    <property type="project" value="UniProtKB-KW"/>
</dbReference>
<evidence type="ECO:0000256" key="6">
    <source>
        <dbReference type="ARBA" id="ARBA00023170"/>
    </source>
</evidence>
<dbReference type="PROSITE" id="PS50262">
    <property type="entry name" value="G_PROTEIN_RECEP_F1_2"/>
    <property type="match status" value="1"/>
</dbReference>
<dbReference type="PANTHER" id="PTHR24243:SF208">
    <property type="entry name" value="PYROKININ-1 RECEPTOR"/>
    <property type="match status" value="1"/>
</dbReference>
<evidence type="ECO:0000256" key="3">
    <source>
        <dbReference type="ARBA" id="ARBA00022989"/>
    </source>
</evidence>
<dbReference type="InterPro" id="IPR000276">
    <property type="entry name" value="GPCR_Rhodpsn"/>
</dbReference>
<proteinExistence type="predicted"/>
<keyword evidence="7" id="KW-0807">Transducer</keyword>
<organism evidence="10 11">
    <name type="scientific">Plakobranchus ocellatus</name>
    <dbReference type="NCBI Taxonomy" id="259542"/>
    <lineage>
        <taxon>Eukaryota</taxon>
        <taxon>Metazoa</taxon>
        <taxon>Spiralia</taxon>
        <taxon>Lophotrochozoa</taxon>
        <taxon>Mollusca</taxon>
        <taxon>Gastropoda</taxon>
        <taxon>Heterobranchia</taxon>
        <taxon>Euthyneura</taxon>
        <taxon>Panpulmonata</taxon>
        <taxon>Sacoglossa</taxon>
        <taxon>Placobranchoidea</taxon>
        <taxon>Plakobranchidae</taxon>
        <taxon>Plakobranchus</taxon>
    </lineage>
</organism>
<feature type="transmembrane region" description="Helical" evidence="8">
    <location>
        <begin position="210"/>
        <end position="230"/>
    </location>
</feature>
<keyword evidence="2 8" id="KW-0812">Transmembrane</keyword>
<evidence type="ECO:0000259" key="9">
    <source>
        <dbReference type="PROSITE" id="PS50262"/>
    </source>
</evidence>
<dbReference type="GO" id="GO:0016020">
    <property type="term" value="C:membrane"/>
    <property type="evidence" value="ECO:0007669"/>
    <property type="project" value="UniProtKB-SubCell"/>
</dbReference>
<name>A0AAV3Y0X1_9GAST</name>
<feature type="transmembrane region" description="Helical" evidence="8">
    <location>
        <begin position="266"/>
        <end position="285"/>
    </location>
</feature>
<dbReference type="PRINTS" id="PR00237">
    <property type="entry name" value="GPCRRHODOPSN"/>
</dbReference>
<feature type="transmembrane region" description="Helical" evidence="8">
    <location>
        <begin position="151"/>
        <end position="173"/>
    </location>
</feature>
<evidence type="ECO:0000256" key="1">
    <source>
        <dbReference type="ARBA" id="ARBA00004141"/>
    </source>
</evidence>
<feature type="transmembrane region" description="Helical" evidence="8">
    <location>
        <begin position="110"/>
        <end position="130"/>
    </location>
</feature>
<evidence type="ECO:0000256" key="4">
    <source>
        <dbReference type="ARBA" id="ARBA00023040"/>
    </source>
</evidence>
<evidence type="ECO:0000256" key="2">
    <source>
        <dbReference type="ARBA" id="ARBA00022692"/>
    </source>
</evidence>
<feature type="domain" description="G-protein coupled receptors family 1 profile" evidence="9">
    <location>
        <begin position="46"/>
        <end position="329"/>
    </location>
</feature>
<keyword evidence="6 10" id="KW-0675">Receptor</keyword>
<keyword evidence="4" id="KW-0297">G-protein coupled receptor</keyword>
<evidence type="ECO:0000256" key="5">
    <source>
        <dbReference type="ARBA" id="ARBA00023136"/>
    </source>
</evidence>
<dbReference type="Proteomes" id="UP000735302">
    <property type="component" value="Unassembled WGS sequence"/>
</dbReference>
<feature type="transmembrane region" description="Helical" evidence="8">
    <location>
        <begin position="36"/>
        <end position="55"/>
    </location>
</feature>